<dbReference type="EMBL" id="OIVN01000531">
    <property type="protein sequence ID" value="SPC81690.1"/>
    <property type="molecule type" value="Genomic_DNA"/>
</dbReference>
<protein>
    <submittedName>
        <fullName evidence="2">Uncharacterized protein</fullName>
    </submittedName>
</protein>
<dbReference type="PANTHER" id="PTHR37259">
    <property type="entry name" value="OS07G0474300 PROTEIN"/>
    <property type="match status" value="1"/>
</dbReference>
<dbReference type="PANTHER" id="PTHR37259:SF2">
    <property type="entry name" value="OS07G0474300 PROTEIN"/>
    <property type="match status" value="1"/>
</dbReference>
<accession>A0A2N9F3W9</accession>
<gene>
    <name evidence="2" type="ORF">FSB_LOCUS9572</name>
</gene>
<evidence type="ECO:0000256" key="1">
    <source>
        <dbReference type="SAM" id="MobiDB-lite"/>
    </source>
</evidence>
<sequence>MLQRNRQVLEKIVEELLEFEILTQKVGLFIEKSEKPNRKWDTEEPELRPEYRSISCELRALARMVRDEFGKEESNNANNGDLSVEADVAGRVPVGSG</sequence>
<name>A0A2N9F3W9_FAGSY</name>
<feature type="region of interest" description="Disordered" evidence="1">
    <location>
        <begin position="70"/>
        <end position="97"/>
    </location>
</feature>
<dbReference type="AlphaFoldDB" id="A0A2N9F3W9"/>
<proteinExistence type="predicted"/>
<evidence type="ECO:0000313" key="2">
    <source>
        <dbReference type="EMBL" id="SPC81690.1"/>
    </source>
</evidence>
<organism evidence="2">
    <name type="scientific">Fagus sylvatica</name>
    <name type="common">Beechnut</name>
    <dbReference type="NCBI Taxonomy" id="28930"/>
    <lineage>
        <taxon>Eukaryota</taxon>
        <taxon>Viridiplantae</taxon>
        <taxon>Streptophyta</taxon>
        <taxon>Embryophyta</taxon>
        <taxon>Tracheophyta</taxon>
        <taxon>Spermatophyta</taxon>
        <taxon>Magnoliopsida</taxon>
        <taxon>eudicotyledons</taxon>
        <taxon>Gunneridae</taxon>
        <taxon>Pentapetalae</taxon>
        <taxon>rosids</taxon>
        <taxon>fabids</taxon>
        <taxon>Fagales</taxon>
        <taxon>Fagaceae</taxon>
        <taxon>Fagus</taxon>
    </lineage>
</organism>
<reference evidence="2" key="1">
    <citation type="submission" date="2018-02" db="EMBL/GenBank/DDBJ databases">
        <authorList>
            <person name="Cohen D.B."/>
            <person name="Kent A.D."/>
        </authorList>
    </citation>
    <scope>NUCLEOTIDE SEQUENCE</scope>
</reference>